<organism evidence="2 3">
    <name type="scientific">Gymnopilus junonius</name>
    <name type="common">Spectacular rustgill mushroom</name>
    <name type="synonym">Gymnopilus spectabilis subsp. junonius</name>
    <dbReference type="NCBI Taxonomy" id="109634"/>
    <lineage>
        <taxon>Eukaryota</taxon>
        <taxon>Fungi</taxon>
        <taxon>Dikarya</taxon>
        <taxon>Basidiomycota</taxon>
        <taxon>Agaricomycotina</taxon>
        <taxon>Agaricomycetes</taxon>
        <taxon>Agaricomycetidae</taxon>
        <taxon>Agaricales</taxon>
        <taxon>Agaricineae</taxon>
        <taxon>Hymenogastraceae</taxon>
        <taxon>Gymnopilus</taxon>
    </lineage>
</organism>
<feature type="region of interest" description="Disordered" evidence="1">
    <location>
        <begin position="140"/>
        <end position="162"/>
    </location>
</feature>
<dbReference type="EMBL" id="JADNYJ010000072">
    <property type="protein sequence ID" value="KAF8891460.1"/>
    <property type="molecule type" value="Genomic_DNA"/>
</dbReference>
<evidence type="ECO:0000256" key="1">
    <source>
        <dbReference type="SAM" id="MobiDB-lite"/>
    </source>
</evidence>
<reference evidence="2" key="1">
    <citation type="submission" date="2020-11" db="EMBL/GenBank/DDBJ databases">
        <authorList>
            <consortium name="DOE Joint Genome Institute"/>
            <person name="Ahrendt S."/>
            <person name="Riley R."/>
            <person name="Andreopoulos W."/>
            <person name="LaButti K."/>
            <person name="Pangilinan J."/>
            <person name="Ruiz-duenas F.J."/>
            <person name="Barrasa J.M."/>
            <person name="Sanchez-Garcia M."/>
            <person name="Camarero S."/>
            <person name="Miyauchi S."/>
            <person name="Serrano A."/>
            <person name="Linde D."/>
            <person name="Babiker R."/>
            <person name="Drula E."/>
            <person name="Ayuso-Fernandez I."/>
            <person name="Pacheco R."/>
            <person name="Padilla G."/>
            <person name="Ferreira P."/>
            <person name="Barriuso J."/>
            <person name="Kellner H."/>
            <person name="Castanera R."/>
            <person name="Alfaro M."/>
            <person name="Ramirez L."/>
            <person name="Pisabarro A.G."/>
            <person name="Kuo A."/>
            <person name="Tritt A."/>
            <person name="Lipzen A."/>
            <person name="He G."/>
            <person name="Yan M."/>
            <person name="Ng V."/>
            <person name="Cullen D."/>
            <person name="Martin F."/>
            <person name="Rosso M.-N."/>
            <person name="Henrissat B."/>
            <person name="Hibbett D."/>
            <person name="Martinez A.T."/>
            <person name="Grigoriev I.V."/>
        </authorList>
    </citation>
    <scope>NUCLEOTIDE SEQUENCE</scope>
    <source>
        <strain evidence="2">AH 44721</strain>
    </source>
</reference>
<gene>
    <name evidence="2" type="ORF">CPB84DRAFT_1748901</name>
</gene>
<dbReference type="AlphaFoldDB" id="A0A9P5TK99"/>
<keyword evidence="3" id="KW-1185">Reference proteome</keyword>
<comment type="caution">
    <text evidence="2">The sequence shown here is derived from an EMBL/GenBank/DDBJ whole genome shotgun (WGS) entry which is preliminary data.</text>
</comment>
<name>A0A9P5TK99_GYMJU</name>
<feature type="compositionally biased region" description="Basic and acidic residues" evidence="1">
    <location>
        <begin position="140"/>
        <end position="151"/>
    </location>
</feature>
<proteinExistence type="predicted"/>
<accession>A0A9P5TK99</accession>
<evidence type="ECO:0000313" key="2">
    <source>
        <dbReference type="EMBL" id="KAF8891460.1"/>
    </source>
</evidence>
<evidence type="ECO:0000313" key="3">
    <source>
        <dbReference type="Proteomes" id="UP000724874"/>
    </source>
</evidence>
<sequence length="218" mass="24838">MNQSTLITCVATEVVKSLKRAEFKHSFIIYPSQVDASEVGKAKLTNNCVDIAFYRDRVEASTKWDVWVLQASVGLTNRLYGSSLHVRVIQKSKIQPDLSRGRETVQKPDSKNPENLDIAKEKKQACHLAGEPTIMVKVKDKDKARRDETKPMSKGKKKSNQVVKVNDKTQMVKRYTLNHQGSKYPMDAVVSNEQRIVKMYIHSHPSILFWVTEGDKHL</sequence>
<protein>
    <submittedName>
        <fullName evidence="2">Uncharacterized protein</fullName>
    </submittedName>
</protein>
<dbReference type="Proteomes" id="UP000724874">
    <property type="component" value="Unassembled WGS sequence"/>
</dbReference>